<sequence length="51" mass="6030">MERMIQFVAVVVVCTSIGIACEHYEVNRYLKWLLMALPAIVWVRLRNPLQR</sequence>
<gene>
    <name evidence="3" type="ORF">K7K07_18370</name>
    <name evidence="2" type="ORF">SAMN05216230_10456</name>
    <name evidence="1" type="ORF">V0R55_03670</name>
</gene>
<dbReference type="GeneID" id="93677470"/>
<evidence type="ECO:0000313" key="4">
    <source>
        <dbReference type="Proteomes" id="UP000199221"/>
    </source>
</evidence>
<reference evidence="2 4" key="1">
    <citation type="submission" date="2016-10" db="EMBL/GenBank/DDBJ databases">
        <authorList>
            <person name="de Groot N.N."/>
        </authorList>
    </citation>
    <scope>NUCLEOTIDE SEQUENCE [LARGE SCALE GENOMIC DNA]</scope>
    <source>
        <strain evidence="2 4">LMG 27941</strain>
    </source>
</reference>
<evidence type="ECO:0000313" key="5">
    <source>
        <dbReference type="Proteomes" id="UP001329505"/>
    </source>
</evidence>
<evidence type="ECO:0000313" key="1">
    <source>
        <dbReference type="EMBL" id="MEE1879247.1"/>
    </source>
</evidence>
<protein>
    <submittedName>
        <fullName evidence="2">Uncharacterized protein</fullName>
    </submittedName>
</protein>
<dbReference type="AlphaFoldDB" id="A0A1H9JC94"/>
<evidence type="ECO:0000313" key="2">
    <source>
        <dbReference type="EMBL" id="SEQ84408.1"/>
    </source>
</evidence>
<dbReference type="EMBL" id="FOEQ01000004">
    <property type="protein sequence ID" value="SEQ84408.1"/>
    <property type="molecule type" value="Genomic_DNA"/>
</dbReference>
<reference evidence="3" key="2">
    <citation type="submission" date="2021-08" db="EMBL/GenBank/DDBJ databases">
        <authorList>
            <person name="Yaryura P.M."/>
            <person name="Bianco M.I."/>
            <person name="Morais C."/>
            <person name="Setubal J.C."/>
        </authorList>
    </citation>
    <scope>NUCLEOTIDE SEQUENCE</scope>
    <source>
        <strain evidence="3">AP1</strain>
    </source>
</reference>
<evidence type="ECO:0000313" key="3">
    <source>
        <dbReference type="EMBL" id="UXZ44024.1"/>
    </source>
</evidence>
<dbReference type="EMBL" id="CP083803">
    <property type="protein sequence ID" value="UXZ44024.1"/>
    <property type="molecule type" value="Genomic_DNA"/>
</dbReference>
<dbReference type="Proteomes" id="UP000199221">
    <property type="component" value="Unassembled WGS sequence"/>
</dbReference>
<dbReference type="RefSeq" id="WP_156177603.1">
    <property type="nucleotide sequence ID" value="NZ_CATKPM010000044.1"/>
</dbReference>
<organism evidence="2 4">
    <name type="scientific">Pseudomonas soli</name>
    <dbReference type="NCBI Taxonomy" id="1306993"/>
    <lineage>
        <taxon>Bacteria</taxon>
        <taxon>Pseudomonadati</taxon>
        <taxon>Pseudomonadota</taxon>
        <taxon>Gammaproteobacteria</taxon>
        <taxon>Pseudomonadales</taxon>
        <taxon>Pseudomonadaceae</taxon>
        <taxon>Pseudomonas</taxon>
    </lineage>
</organism>
<dbReference type="PROSITE" id="PS51257">
    <property type="entry name" value="PROKAR_LIPOPROTEIN"/>
    <property type="match status" value="1"/>
</dbReference>
<proteinExistence type="predicted"/>
<dbReference type="Proteomes" id="UP001329505">
    <property type="component" value="Unassembled WGS sequence"/>
</dbReference>
<dbReference type="Proteomes" id="UP001209279">
    <property type="component" value="Chromosome"/>
</dbReference>
<dbReference type="EMBL" id="JAZDQQ010000002">
    <property type="protein sequence ID" value="MEE1879247.1"/>
    <property type="molecule type" value="Genomic_DNA"/>
</dbReference>
<accession>A0A1H9JC94</accession>
<keyword evidence="5" id="KW-1185">Reference proteome</keyword>
<reference evidence="1 5" key="3">
    <citation type="submission" date="2024-01" db="EMBL/GenBank/DDBJ databases">
        <title>Unpublished Manusciprt.</title>
        <authorList>
            <person name="Duman M."/>
            <person name="Valdes E.G."/>
            <person name="Ajmi N."/>
            <person name="Altun S."/>
            <person name="Saticioglu I.B."/>
        </authorList>
    </citation>
    <scope>NUCLEOTIDE SEQUENCE [LARGE SCALE GENOMIC DNA]</scope>
    <source>
        <strain evidence="1 5">139P</strain>
    </source>
</reference>
<name>A0A1H9JC94_9PSED</name>